<proteinExistence type="predicted"/>
<gene>
    <name evidence="1" type="ORF">BC349_19015</name>
</gene>
<evidence type="ECO:0000313" key="2">
    <source>
        <dbReference type="Proteomes" id="UP000765802"/>
    </source>
</evidence>
<comment type="caution">
    <text evidence="1">The sequence shown here is derived from an EMBL/GenBank/DDBJ whole genome shotgun (WGS) entry which is preliminary data.</text>
</comment>
<evidence type="ECO:0000313" key="1">
    <source>
        <dbReference type="EMBL" id="MBC6493150.1"/>
    </source>
</evidence>
<reference evidence="1 2" key="1">
    <citation type="submission" date="2016-07" db="EMBL/GenBank/DDBJ databases">
        <title>Genome analysis of Flavihumibacter stibioxidans YS-17.</title>
        <authorList>
            <person name="Shi K."/>
            <person name="Han Y."/>
            <person name="Wang G."/>
        </authorList>
    </citation>
    <scope>NUCLEOTIDE SEQUENCE [LARGE SCALE GENOMIC DNA]</scope>
    <source>
        <strain evidence="1 2">YS-17</strain>
    </source>
</reference>
<sequence>MNPTKQITAEIKGRSFLSGFRYDLKNGKNLYMTGSVPKVARVASVSPASVITLVRPSTSGESILGLKTNKLKAPIANPSMIIAVDRMLCFWMVPIPSKLNNIALLRKMEKIFYFGGAMPDLYENQ</sequence>
<keyword evidence="2" id="KW-1185">Reference proteome</keyword>
<protein>
    <submittedName>
        <fullName evidence="1">Uncharacterized protein</fullName>
    </submittedName>
</protein>
<organism evidence="1 2">
    <name type="scientific">Flavihumibacter stibioxidans</name>
    <dbReference type="NCBI Taxonomy" id="1834163"/>
    <lineage>
        <taxon>Bacteria</taxon>
        <taxon>Pseudomonadati</taxon>
        <taxon>Bacteroidota</taxon>
        <taxon>Chitinophagia</taxon>
        <taxon>Chitinophagales</taxon>
        <taxon>Chitinophagaceae</taxon>
        <taxon>Flavihumibacter</taxon>
    </lineage>
</organism>
<dbReference type="Proteomes" id="UP000765802">
    <property type="component" value="Unassembled WGS sequence"/>
</dbReference>
<dbReference type="EMBL" id="MBUA01000031">
    <property type="protein sequence ID" value="MBC6493150.1"/>
    <property type="molecule type" value="Genomic_DNA"/>
</dbReference>
<accession>A0ABR7MEF7</accession>
<name>A0ABR7MEF7_9BACT</name>